<evidence type="ECO:0000313" key="1">
    <source>
        <dbReference type="EMBL" id="WPB07563.1"/>
    </source>
</evidence>
<name>A0ABZ0P6W8_CERBT</name>
<dbReference type="EMBL" id="CP134191">
    <property type="protein sequence ID" value="WPB07563.1"/>
    <property type="molecule type" value="Genomic_DNA"/>
</dbReference>
<proteinExistence type="predicted"/>
<reference evidence="1 2" key="1">
    <citation type="submission" date="2023-09" db="EMBL/GenBank/DDBJ databases">
        <title>Complete-Gapless Cercospora beticola genome.</title>
        <authorList>
            <person name="Wyatt N.A."/>
            <person name="Spanner R.E."/>
            <person name="Bolton M.D."/>
        </authorList>
    </citation>
    <scope>NUCLEOTIDE SEQUENCE [LARGE SCALE GENOMIC DNA]</scope>
    <source>
        <strain evidence="1">Cb09-40</strain>
    </source>
</reference>
<dbReference type="Proteomes" id="UP001302367">
    <property type="component" value="Chromosome 8"/>
</dbReference>
<protein>
    <submittedName>
        <fullName evidence="1">Uncharacterized protein</fullName>
    </submittedName>
</protein>
<organism evidence="1 2">
    <name type="scientific">Cercospora beticola</name>
    <name type="common">Sugarbeet leaf spot fungus</name>
    <dbReference type="NCBI Taxonomy" id="122368"/>
    <lineage>
        <taxon>Eukaryota</taxon>
        <taxon>Fungi</taxon>
        <taxon>Dikarya</taxon>
        <taxon>Ascomycota</taxon>
        <taxon>Pezizomycotina</taxon>
        <taxon>Dothideomycetes</taxon>
        <taxon>Dothideomycetidae</taxon>
        <taxon>Mycosphaerellales</taxon>
        <taxon>Mycosphaerellaceae</taxon>
        <taxon>Cercospora</taxon>
    </lineage>
</organism>
<dbReference type="GeneID" id="90644809"/>
<gene>
    <name evidence="1" type="ORF">RHO25_012224</name>
</gene>
<accession>A0ABZ0P6W8</accession>
<dbReference type="RefSeq" id="XP_065459569.1">
    <property type="nucleotide sequence ID" value="XM_065603497.1"/>
</dbReference>
<sequence length="64" mass="7012">MPLDKDNRTQADRSSCNEILPIPKGDIILQGGSSLNATQWKDVLYDTGKYQKTENSDAGQDNGV</sequence>
<evidence type="ECO:0000313" key="2">
    <source>
        <dbReference type="Proteomes" id="UP001302367"/>
    </source>
</evidence>
<keyword evidence="2" id="KW-1185">Reference proteome</keyword>